<reference evidence="2" key="1">
    <citation type="submission" date="2016-12" db="EMBL/GenBank/DDBJ databases">
        <title>Comparative genomics of four Isosphaeraceae planctomycetes: a common pool of plasmids and glycoside hydrolase genes.</title>
        <authorList>
            <person name="Ivanova A."/>
        </authorList>
    </citation>
    <scope>NUCLEOTIDE SEQUENCE [LARGE SCALE GENOMIC DNA]</scope>
    <source>
        <strain evidence="2">PX4</strain>
    </source>
</reference>
<dbReference type="KEGG" id="pbor:BSF38_03401"/>
<evidence type="ECO:0000313" key="1">
    <source>
        <dbReference type="EMBL" id="APW61871.1"/>
    </source>
</evidence>
<organism evidence="1 2">
    <name type="scientific">Paludisphaera borealis</name>
    <dbReference type="NCBI Taxonomy" id="1387353"/>
    <lineage>
        <taxon>Bacteria</taxon>
        <taxon>Pseudomonadati</taxon>
        <taxon>Planctomycetota</taxon>
        <taxon>Planctomycetia</taxon>
        <taxon>Isosphaerales</taxon>
        <taxon>Isosphaeraceae</taxon>
        <taxon>Paludisphaera</taxon>
    </lineage>
</organism>
<protein>
    <submittedName>
        <fullName evidence="1">Uncharacterized protein</fullName>
    </submittedName>
</protein>
<dbReference type="RefSeq" id="WP_076347552.1">
    <property type="nucleotide sequence ID" value="NZ_CP019082.1"/>
</dbReference>
<gene>
    <name evidence="1" type="ORF">BSF38_03401</name>
</gene>
<sequence>MRITFRAVRGVFQEDEELLSAGFDSGADWEEKGGHFLSLQRSAEGLRGDLEDWEADGLYVELDDQVYSGYGVVRECRLSRGMLSVDLETPIEDAEEIEGFDVELAIDDKSFDALKAGLPRIIEGSLAQLVVVE</sequence>
<accession>A0A1U7CSF9</accession>
<proteinExistence type="predicted"/>
<name>A0A1U7CSF9_9BACT</name>
<evidence type="ECO:0000313" key="2">
    <source>
        <dbReference type="Proteomes" id="UP000186309"/>
    </source>
</evidence>
<dbReference type="Proteomes" id="UP000186309">
    <property type="component" value="Chromosome"/>
</dbReference>
<dbReference type="AlphaFoldDB" id="A0A1U7CSF9"/>
<keyword evidence="2" id="KW-1185">Reference proteome</keyword>
<dbReference type="EMBL" id="CP019082">
    <property type="protein sequence ID" value="APW61871.1"/>
    <property type="molecule type" value="Genomic_DNA"/>
</dbReference>